<evidence type="ECO:0000313" key="1">
    <source>
        <dbReference type="EMBL" id="GJH26161.1"/>
    </source>
</evidence>
<dbReference type="RefSeq" id="WP_238212769.1">
    <property type="nucleotide sequence ID" value="NZ_BPUS01000005.1"/>
</dbReference>
<evidence type="ECO:0008006" key="3">
    <source>
        <dbReference type="Google" id="ProtNLM"/>
    </source>
</evidence>
<reference evidence="1" key="1">
    <citation type="submission" date="2022-09" db="EMBL/GenBank/DDBJ databases">
        <title>Isolation and characterization of 3-chlorobenzoate degrading bacteria from soils in Shizuoka.</title>
        <authorList>
            <person name="Ifat A."/>
            <person name="Ogawa N."/>
            <person name="Kimbara K."/>
            <person name="Moriuchi R."/>
            <person name="Dohra H."/>
            <person name="Shintani M."/>
        </authorList>
    </citation>
    <scope>NUCLEOTIDE SEQUENCE</scope>
    <source>
        <strain evidence="1">19CS4-2</strain>
    </source>
</reference>
<protein>
    <recommendedName>
        <fullName evidence="3">OmpA/MotB domain-containing protein</fullName>
    </recommendedName>
</protein>
<evidence type="ECO:0000313" key="2">
    <source>
        <dbReference type="Proteomes" id="UP001055111"/>
    </source>
</evidence>
<organism evidence="1 2">
    <name type="scientific">Caballeronia novacaledonica</name>
    <dbReference type="NCBI Taxonomy" id="1544861"/>
    <lineage>
        <taxon>Bacteria</taxon>
        <taxon>Pseudomonadati</taxon>
        <taxon>Pseudomonadota</taxon>
        <taxon>Betaproteobacteria</taxon>
        <taxon>Burkholderiales</taxon>
        <taxon>Burkholderiaceae</taxon>
        <taxon>Caballeronia</taxon>
    </lineage>
</organism>
<proteinExistence type="predicted"/>
<sequence length="102" mass="10790">MSKLLLSVFTAIGVLSACTTDTGITYTARKLNVAQQPQAYRVTCSGVFESQKSCMAEASRICKDQQVMVVEALDNPKLRPGGSSARELNFTCAGGSPSKPAT</sequence>
<dbReference type="EMBL" id="BPUS01000005">
    <property type="protein sequence ID" value="GJH26161.1"/>
    <property type="molecule type" value="Genomic_DNA"/>
</dbReference>
<dbReference type="Proteomes" id="UP001055111">
    <property type="component" value="Unassembled WGS sequence"/>
</dbReference>
<gene>
    <name evidence="1" type="ORF">CBA19CS42_16615</name>
</gene>
<accession>A0AA37MQD8</accession>
<dbReference type="AlphaFoldDB" id="A0AA37MQD8"/>
<name>A0AA37MQD8_9BURK</name>
<comment type="caution">
    <text evidence="1">The sequence shown here is derived from an EMBL/GenBank/DDBJ whole genome shotgun (WGS) entry which is preliminary data.</text>
</comment>
<dbReference type="PROSITE" id="PS51257">
    <property type="entry name" value="PROKAR_LIPOPROTEIN"/>
    <property type="match status" value="1"/>
</dbReference>